<dbReference type="Pfam" id="PF00089">
    <property type="entry name" value="Trypsin"/>
    <property type="match status" value="1"/>
</dbReference>
<name>A0A9D4T494_RHISA</name>
<dbReference type="PANTHER" id="PTHR24253">
    <property type="entry name" value="TRANSMEMBRANE PROTEASE SERINE"/>
    <property type="match status" value="1"/>
</dbReference>
<gene>
    <name evidence="5" type="ORF">HPB52_019315</name>
</gene>
<dbReference type="InterPro" id="IPR001314">
    <property type="entry name" value="Peptidase_S1A"/>
</dbReference>
<dbReference type="InterPro" id="IPR009003">
    <property type="entry name" value="Peptidase_S1_PA"/>
</dbReference>
<keyword evidence="1" id="KW-1015">Disulfide bond</keyword>
<organism evidence="5 6">
    <name type="scientific">Rhipicephalus sanguineus</name>
    <name type="common">Brown dog tick</name>
    <name type="synonym">Ixodes sanguineus</name>
    <dbReference type="NCBI Taxonomy" id="34632"/>
    <lineage>
        <taxon>Eukaryota</taxon>
        <taxon>Metazoa</taxon>
        <taxon>Ecdysozoa</taxon>
        <taxon>Arthropoda</taxon>
        <taxon>Chelicerata</taxon>
        <taxon>Arachnida</taxon>
        <taxon>Acari</taxon>
        <taxon>Parasitiformes</taxon>
        <taxon>Ixodida</taxon>
        <taxon>Ixodoidea</taxon>
        <taxon>Ixodidae</taxon>
        <taxon>Rhipicephalinae</taxon>
        <taxon>Rhipicephalus</taxon>
        <taxon>Rhipicephalus</taxon>
    </lineage>
</organism>
<dbReference type="Proteomes" id="UP000821837">
    <property type="component" value="Unassembled WGS sequence"/>
</dbReference>
<feature type="region of interest" description="Disordered" evidence="3">
    <location>
        <begin position="1"/>
        <end position="34"/>
    </location>
</feature>
<feature type="domain" description="Peptidase S1" evidence="4">
    <location>
        <begin position="89"/>
        <end position="345"/>
    </location>
</feature>
<protein>
    <recommendedName>
        <fullName evidence="4">Peptidase S1 domain-containing protein</fullName>
    </recommendedName>
</protein>
<keyword evidence="6" id="KW-1185">Reference proteome</keyword>
<dbReference type="SMART" id="SM00020">
    <property type="entry name" value="Tryp_SPc"/>
    <property type="match status" value="1"/>
</dbReference>
<dbReference type="AlphaFoldDB" id="A0A9D4T494"/>
<feature type="compositionally biased region" description="Low complexity" evidence="3">
    <location>
        <begin position="1"/>
        <end position="14"/>
    </location>
</feature>
<comment type="similarity">
    <text evidence="2">Belongs to the peptidase S1 family. CLIP subfamily.</text>
</comment>
<dbReference type="PRINTS" id="PR00722">
    <property type="entry name" value="CHYMOTRYPSIN"/>
</dbReference>
<reference evidence="5" key="2">
    <citation type="submission" date="2021-09" db="EMBL/GenBank/DDBJ databases">
        <authorList>
            <person name="Jia N."/>
            <person name="Wang J."/>
            <person name="Shi W."/>
            <person name="Du L."/>
            <person name="Sun Y."/>
            <person name="Zhan W."/>
            <person name="Jiang J."/>
            <person name="Wang Q."/>
            <person name="Zhang B."/>
            <person name="Ji P."/>
            <person name="Sakyi L.B."/>
            <person name="Cui X."/>
            <person name="Yuan T."/>
            <person name="Jiang B."/>
            <person name="Yang W."/>
            <person name="Lam T.T.-Y."/>
            <person name="Chang Q."/>
            <person name="Ding S."/>
            <person name="Wang X."/>
            <person name="Zhu J."/>
            <person name="Ruan X."/>
            <person name="Zhao L."/>
            <person name="Wei J."/>
            <person name="Que T."/>
            <person name="Du C."/>
            <person name="Cheng J."/>
            <person name="Dai P."/>
            <person name="Han X."/>
            <person name="Huang E."/>
            <person name="Gao Y."/>
            <person name="Liu J."/>
            <person name="Shao H."/>
            <person name="Ye R."/>
            <person name="Li L."/>
            <person name="Wei W."/>
            <person name="Wang X."/>
            <person name="Wang C."/>
            <person name="Huo Q."/>
            <person name="Li W."/>
            <person name="Guo W."/>
            <person name="Chen H."/>
            <person name="Chen S."/>
            <person name="Zhou L."/>
            <person name="Zhou L."/>
            <person name="Ni X."/>
            <person name="Tian J."/>
            <person name="Zhou Y."/>
            <person name="Sheng Y."/>
            <person name="Liu T."/>
            <person name="Pan Y."/>
            <person name="Xia L."/>
            <person name="Li J."/>
            <person name="Zhao F."/>
            <person name="Cao W."/>
        </authorList>
    </citation>
    <scope>NUCLEOTIDE SEQUENCE</scope>
    <source>
        <strain evidence="5">Rsan-2018</strain>
        <tissue evidence="5">Larvae</tissue>
    </source>
</reference>
<evidence type="ECO:0000256" key="2">
    <source>
        <dbReference type="ARBA" id="ARBA00024195"/>
    </source>
</evidence>
<dbReference type="InterPro" id="IPR043504">
    <property type="entry name" value="Peptidase_S1_PA_chymotrypsin"/>
</dbReference>
<comment type="caution">
    <text evidence="5">The sequence shown here is derived from an EMBL/GenBank/DDBJ whole genome shotgun (WGS) entry which is preliminary data.</text>
</comment>
<dbReference type="Gene3D" id="2.40.10.10">
    <property type="entry name" value="Trypsin-like serine proteases"/>
    <property type="match status" value="1"/>
</dbReference>
<dbReference type="PROSITE" id="PS00134">
    <property type="entry name" value="TRYPSIN_HIS"/>
    <property type="match status" value="1"/>
</dbReference>
<evidence type="ECO:0000313" key="6">
    <source>
        <dbReference type="Proteomes" id="UP000821837"/>
    </source>
</evidence>
<dbReference type="GO" id="GO:0004252">
    <property type="term" value="F:serine-type endopeptidase activity"/>
    <property type="evidence" value="ECO:0007669"/>
    <property type="project" value="InterPro"/>
</dbReference>
<accession>A0A9D4T494</accession>
<dbReference type="FunFam" id="2.40.10.10:FF:000002">
    <property type="entry name" value="Transmembrane protease serine"/>
    <property type="match status" value="1"/>
</dbReference>
<reference evidence="5" key="1">
    <citation type="journal article" date="2020" name="Cell">
        <title>Large-Scale Comparative Analyses of Tick Genomes Elucidate Their Genetic Diversity and Vector Capacities.</title>
        <authorList>
            <consortium name="Tick Genome and Microbiome Consortium (TIGMIC)"/>
            <person name="Jia N."/>
            <person name="Wang J."/>
            <person name="Shi W."/>
            <person name="Du L."/>
            <person name="Sun Y."/>
            <person name="Zhan W."/>
            <person name="Jiang J.F."/>
            <person name="Wang Q."/>
            <person name="Zhang B."/>
            <person name="Ji P."/>
            <person name="Bell-Sakyi L."/>
            <person name="Cui X.M."/>
            <person name="Yuan T.T."/>
            <person name="Jiang B.G."/>
            <person name="Yang W.F."/>
            <person name="Lam T.T."/>
            <person name="Chang Q.C."/>
            <person name="Ding S.J."/>
            <person name="Wang X.J."/>
            <person name="Zhu J.G."/>
            <person name="Ruan X.D."/>
            <person name="Zhao L."/>
            <person name="Wei J.T."/>
            <person name="Ye R.Z."/>
            <person name="Que T.C."/>
            <person name="Du C.H."/>
            <person name="Zhou Y.H."/>
            <person name="Cheng J.X."/>
            <person name="Dai P.F."/>
            <person name="Guo W.B."/>
            <person name="Han X.H."/>
            <person name="Huang E.J."/>
            <person name="Li L.F."/>
            <person name="Wei W."/>
            <person name="Gao Y.C."/>
            <person name="Liu J.Z."/>
            <person name="Shao H.Z."/>
            <person name="Wang X."/>
            <person name="Wang C.C."/>
            <person name="Yang T.C."/>
            <person name="Huo Q.B."/>
            <person name="Li W."/>
            <person name="Chen H.Y."/>
            <person name="Chen S.E."/>
            <person name="Zhou L.G."/>
            <person name="Ni X.B."/>
            <person name="Tian J.H."/>
            <person name="Sheng Y."/>
            <person name="Liu T."/>
            <person name="Pan Y.S."/>
            <person name="Xia L.Y."/>
            <person name="Li J."/>
            <person name="Zhao F."/>
            <person name="Cao W.C."/>
        </authorList>
    </citation>
    <scope>NUCLEOTIDE SEQUENCE</scope>
    <source>
        <strain evidence="5">Rsan-2018</strain>
    </source>
</reference>
<dbReference type="PANTHER" id="PTHR24253:SF153">
    <property type="entry name" value="SERINE PROTEASE HEPSIN"/>
    <property type="match status" value="1"/>
</dbReference>
<dbReference type="PROSITE" id="PS50240">
    <property type="entry name" value="TRYPSIN_DOM"/>
    <property type="match status" value="1"/>
</dbReference>
<evidence type="ECO:0000259" key="4">
    <source>
        <dbReference type="PROSITE" id="PS50240"/>
    </source>
</evidence>
<evidence type="ECO:0000256" key="1">
    <source>
        <dbReference type="ARBA" id="ARBA00023157"/>
    </source>
</evidence>
<dbReference type="InterPro" id="IPR018114">
    <property type="entry name" value="TRYPSIN_HIS"/>
</dbReference>
<evidence type="ECO:0000256" key="3">
    <source>
        <dbReference type="SAM" id="MobiDB-lite"/>
    </source>
</evidence>
<sequence length="364" mass="39806">MLAASDSCEASSSDQPGNCVPESSCPEARRERSDSCVLEDHVCCRRESRPQRSAADKDRMLAVLQENRLLCGRNPPSKDGKKRFPVHYVLGGRSVRSHGEYPFVVAVFRDKIKVDNFWCGGALITKQVVLSAAHCFYKAKNRYLNFLELASPEIALTRVRGAMTQTVERKVKMVHIHPAYNGKQQNNDVALLLLHKDAGVSESQMPAACLPDEEGAPDAHQGVILGWGHNGFGGKLQTNLQEADVPIVSNEECDKLYKKLGTYQTVFHHGVDQDFLCAGNITEGGVDACQHDSGGPLAVRAKRDGKTVWEVVGVVSFGVQCGLPGYPGVYTRVSTFVPWILQSAGKIAKIKGKPAEAVRQRPKP</sequence>
<dbReference type="InterPro" id="IPR001254">
    <property type="entry name" value="Trypsin_dom"/>
</dbReference>
<dbReference type="GO" id="GO:0006508">
    <property type="term" value="P:proteolysis"/>
    <property type="evidence" value="ECO:0007669"/>
    <property type="project" value="InterPro"/>
</dbReference>
<dbReference type="SUPFAM" id="SSF50494">
    <property type="entry name" value="Trypsin-like serine proteases"/>
    <property type="match status" value="1"/>
</dbReference>
<dbReference type="EMBL" id="JABSTV010001248">
    <property type="protein sequence ID" value="KAH7969539.1"/>
    <property type="molecule type" value="Genomic_DNA"/>
</dbReference>
<evidence type="ECO:0000313" key="5">
    <source>
        <dbReference type="EMBL" id="KAH7969539.1"/>
    </source>
</evidence>
<proteinExistence type="inferred from homology"/>
<dbReference type="VEuPathDB" id="VectorBase:RSAN_039667"/>
<dbReference type="CDD" id="cd00190">
    <property type="entry name" value="Tryp_SPc"/>
    <property type="match status" value="1"/>
</dbReference>